<dbReference type="Gene3D" id="3.40.50.720">
    <property type="entry name" value="NAD(P)-binding Rossmann-like Domain"/>
    <property type="match status" value="1"/>
</dbReference>
<dbReference type="InterPro" id="IPR013974">
    <property type="entry name" value="SAF"/>
</dbReference>
<dbReference type="SUPFAM" id="SSF51735">
    <property type="entry name" value="NAD(P)-binding Rossmann-fold domains"/>
    <property type="match status" value="1"/>
</dbReference>
<protein>
    <submittedName>
        <fullName evidence="2">NAD(P)-dependent oxidoreductase</fullName>
    </submittedName>
</protein>
<dbReference type="GO" id="GO:0050661">
    <property type="term" value="F:NADP binding"/>
    <property type="evidence" value="ECO:0007669"/>
    <property type="project" value="InterPro"/>
</dbReference>
<dbReference type="CDD" id="cd11616">
    <property type="entry name" value="SAF_DH_OX_like"/>
    <property type="match status" value="1"/>
</dbReference>
<feature type="domain" description="SAF" evidence="1">
    <location>
        <begin position="355"/>
        <end position="420"/>
    </location>
</feature>
<reference evidence="2" key="2">
    <citation type="submission" date="2020-09" db="EMBL/GenBank/DDBJ databases">
        <authorList>
            <person name="Sun Q."/>
            <person name="Zhou Y."/>
        </authorList>
    </citation>
    <scope>NUCLEOTIDE SEQUENCE</scope>
    <source>
        <strain evidence="2">CGMCC 1.15367</strain>
    </source>
</reference>
<keyword evidence="3" id="KW-1185">Reference proteome</keyword>
<reference evidence="2" key="1">
    <citation type="journal article" date="2014" name="Int. J. Syst. Evol. Microbiol.">
        <title>Complete genome sequence of Corynebacterium casei LMG S-19264T (=DSM 44701T), isolated from a smear-ripened cheese.</title>
        <authorList>
            <consortium name="US DOE Joint Genome Institute (JGI-PGF)"/>
            <person name="Walter F."/>
            <person name="Albersmeier A."/>
            <person name="Kalinowski J."/>
            <person name="Ruckert C."/>
        </authorList>
    </citation>
    <scope>NUCLEOTIDE SEQUENCE</scope>
    <source>
        <strain evidence="2">CGMCC 1.15367</strain>
    </source>
</reference>
<evidence type="ECO:0000313" key="2">
    <source>
        <dbReference type="EMBL" id="GGD87263.1"/>
    </source>
</evidence>
<name>A0A917E0Y0_9HYPH</name>
<sequence length="442" mass="47148">MIIVDNALKRREAEGRPVLVGMVGAGVQGKAITRTIVRSTPGMRMAAIANRTIENAEAAFTEVGLEPVRCATLAELEAAIAAGRPAVTTDPALLAEAKGLDAIIEATGSLEYAAQAVLAAIEGGKHVVQVNAELDGTIGPILKQKAEAKGLVYTAGDGDQPGAQMNLVRFVEGIGLKAVLCGNMKGLYDPYRTPTTQASFAAKWNLKPAMVASFADGTKISYEQAVIANGTGMKVAKRGMIGPDFSGGDPYKPLVPLEETIAGFTEYLDKLGDGPGYVDYVMGARPGPGIFVLAKLAEEDPKQAHFLNYYKMGPGPYYCFYTPYHLCHFEVPGSVARAVLFEDATLTPKAGPSVGVIALAKKDLEPGELIDELGGYEVYGMLENIETIREEGLIPLGLAIGARANRAIRRDEPLRFEDLDRPDGRLIDRLYDEQEQVFGASA</sequence>
<dbReference type="PANTHER" id="PTHR37850:SF1">
    <property type="entry name" value="SAF DOMAIN PROTEIN"/>
    <property type="match status" value="1"/>
</dbReference>
<gene>
    <name evidence="2" type="ORF">GCM10011390_02470</name>
</gene>
<dbReference type="GO" id="GO:0016491">
    <property type="term" value="F:oxidoreductase activity"/>
    <property type="evidence" value="ECO:0007669"/>
    <property type="project" value="InterPro"/>
</dbReference>
<accession>A0A917E0Y0</accession>
<organism evidence="2 3">
    <name type="scientific">Aureimonas endophytica</name>
    <dbReference type="NCBI Taxonomy" id="2027858"/>
    <lineage>
        <taxon>Bacteria</taxon>
        <taxon>Pseudomonadati</taxon>
        <taxon>Pseudomonadota</taxon>
        <taxon>Alphaproteobacteria</taxon>
        <taxon>Hyphomicrobiales</taxon>
        <taxon>Aurantimonadaceae</taxon>
        <taxon>Aureimonas</taxon>
    </lineage>
</organism>
<dbReference type="Pfam" id="PF21135">
    <property type="entry name" value="DRL_cat"/>
    <property type="match status" value="1"/>
</dbReference>
<comment type="caution">
    <text evidence="2">The sequence shown here is derived from an EMBL/GenBank/DDBJ whole genome shotgun (WGS) entry which is preliminary data.</text>
</comment>
<dbReference type="InterPro" id="IPR036291">
    <property type="entry name" value="NAD(P)-bd_dom_sf"/>
</dbReference>
<dbReference type="InterPro" id="IPR048423">
    <property type="entry name" value="DRL_cat"/>
</dbReference>
<dbReference type="SMART" id="SM00858">
    <property type="entry name" value="SAF"/>
    <property type="match status" value="1"/>
</dbReference>
<dbReference type="Pfam" id="PF03447">
    <property type="entry name" value="NAD_binding_3"/>
    <property type="match status" value="1"/>
</dbReference>
<dbReference type="Pfam" id="PF08666">
    <property type="entry name" value="SAF"/>
    <property type="match status" value="1"/>
</dbReference>
<dbReference type="RefSeq" id="WP_188906416.1">
    <property type="nucleotide sequence ID" value="NZ_BMIQ01000001.1"/>
</dbReference>
<proteinExistence type="predicted"/>
<dbReference type="PANTHER" id="PTHR37850">
    <property type="entry name" value="STRU PROTEIN"/>
    <property type="match status" value="1"/>
</dbReference>
<dbReference type="Proteomes" id="UP000644699">
    <property type="component" value="Unassembled WGS sequence"/>
</dbReference>
<dbReference type="EMBL" id="BMIQ01000001">
    <property type="protein sequence ID" value="GGD87263.1"/>
    <property type="molecule type" value="Genomic_DNA"/>
</dbReference>
<dbReference type="AlphaFoldDB" id="A0A917E0Y0"/>
<dbReference type="InterPro" id="IPR005106">
    <property type="entry name" value="Asp/hSer_DH_NAD-bd"/>
</dbReference>
<evidence type="ECO:0000313" key="3">
    <source>
        <dbReference type="Proteomes" id="UP000644699"/>
    </source>
</evidence>
<evidence type="ECO:0000259" key="1">
    <source>
        <dbReference type="SMART" id="SM00858"/>
    </source>
</evidence>